<keyword evidence="2" id="KW-1185">Reference proteome</keyword>
<comment type="caution">
    <text evidence="1">The sequence shown here is derived from an EMBL/GenBank/DDBJ whole genome shotgun (WGS) entry which is preliminary data.</text>
</comment>
<name>A0A9X0CFN0_9CNID</name>
<sequence>MDVQFLYARGNDIHAFKKDRTTDTIEKRQGVNILAVPSFVIMKLQTTTPAQLKSWSWIKNVVNFSEKRMLHYDSQTGSGNGKRLLQMHEVKTIDEMSKHDLCEAR</sequence>
<dbReference type="EMBL" id="MU827780">
    <property type="protein sequence ID" value="KAJ7337877.1"/>
    <property type="molecule type" value="Genomic_DNA"/>
</dbReference>
<reference evidence="1" key="1">
    <citation type="submission" date="2023-01" db="EMBL/GenBank/DDBJ databases">
        <title>Genome assembly of the deep-sea coral Lophelia pertusa.</title>
        <authorList>
            <person name="Herrera S."/>
            <person name="Cordes E."/>
        </authorList>
    </citation>
    <scope>NUCLEOTIDE SEQUENCE</scope>
    <source>
        <strain evidence="1">USNM1676648</strain>
        <tissue evidence="1">Polyp</tissue>
    </source>
</reference>
<proteinExistence type="predicted"/>
<protein>
    <submittedName>
        <fullName evidence="1">Uncharacterized protein</fullName>
    </submittedName>
</protein>
<accession>A0A9X0CFN0</accession>
<dbReference type="AlphaFoldDB" id="A0A9X0CFN0"/>
<dbReference type="Proteomes" id="UP001163046">
    <property type="component" value="Unassembled WGS sequence"/>
</dbReference>
<evidence type="ECO:0000313" key="2">
    <source>
        <dbReference type="Proteomes" id="UP001163046"/>
    </source>
</evidence>
<organism evidence="1 2">
    <name type="scientific">Desmophyllum pertusum</name>
    <dbReference type="NCBI Taxonomy" id="174260"/>
    <lineage>
        <taxon>Eukaryota</taxon>
        <taxon>Metazoa</taxon>
        <taxon>Cnidaria</taxon>
        <taxon>Anthozoa</taxon>
        <taxon>Hexacorallia</taxon>
        <taxon>Scleractinia</taxon>
        <taxon>Caryophylliina</taxon>
        <taxon>Caryophylliidae</taxon>
        <taxon>Desmophyllum</taxon>
    </lineage>
</organism>
<evidence type="ECO:0000313" key="1">
    <source>
        <dbReference type="EMBL" id="KAJ7337877.1"/>
    </source>
</evidence>
<gene>
    <name evidence="1" type="ORF">OS493_008035</name>
</gene>